<comment type="caution">
    <text evidence="1">The sequence shown here is derived from an EMBL/GenBank/DDBJ whole genome shotgun (WGS) entry which is preliminary data.</text>
</comment>
<organism evidence="1">
    <name type="scientific">marine sediment metagenome</name>
    <dbReference type="NCBI Taxonomy" id="412755"/>
    <lineage>
        <taxon>unclassified sequences</taxon>
        <taxon>metagenomes</taxon>
        <taxon>ecological metagenomes</taxon>
    </lineage>
</organism>
<accession>X1BEH7</accession>
<proteinExistence type="predicted"/>
<protein>
    <submittedName>
        <fullName evidence="1">Uncharacterized protein</fullName>
    </submittedName>
</protein>
<dbReference type="AlphaFoldDB" id="X1BEH7"/>
<reference evidence="1" key="1">
    <citation type="journal article" date="2014" name="Front. Microbiol.">
        <title>High frequency of phylogenetically diverse reductive dehalogenase-homologous genes in deep subseafloor sedimentary metagenomes.</title>
        <authorList>
            <person name="Kawai M."/>
            <person name="Futagami T."/>
            <person name="Toyoda A."/>
            <person name="Takaki Y."/>
            <person name="Nishi S."/>
            <person name="Hori S."/>
            <person name="Arai W."/>
            <person name="Tsubouchi T."/>
            <person name="Morono Y."/>
            <person name="Uchiyama I."/>
            <person name="Ito T."/>
            <person name="Fujiyama A."/>
            <person name="Inagaki F."/>
            <person name="Takami H."/>
        </authorList>
    </citation>
    <scope>NUCLEOTIDE SEQUENCE</scope>
    <source>
        <strain evidence="1">Expedition CK06-06</strain>
    </source>
</reference>
<sequence>MLKIFIKNNINSIKFLLNLGKLVTLHTAQGGWDNDIRKEFHCGNSAFHYIKYLNFIKDILY</sequence>
<gene>
    <name evidence="1" type="ORF">S01H4_33808</name>
</gene>
<name>X1BEH7_9ZZZZ</name>
<evidence type="ECO:0000313" key="1">
    <source>
        <dbReference type="EMBL" id="GAG82503.1"/>
    </source>
</evidence>
<dbReference type="EMBL" id="BART01017828">
    <property type="protein sequence ID" value="GAG82503.1"/>
    <property type="molecule type" value="Genomic_DNA"/>
</dbReference>